<keyword evidence="4" id="KW-1185">Reference proteome</keyword>
<dbReference type="PANTHER" id="PTHR42760:SF37">
    <property type="entry name" value="CLAVALDEHYDE DEHYDROGENASE"/>
    <property type="match status" value="1"/>
</dbReference>
<dbReference type="PRINTS" id="PR00081">
    <property type="entry name" value="GDHRDH"/>
</dbReference>
<dbReference type="GO" id="GO:0016616">
    <property type="term" value="F:oxidoreductase activity, acting on the CH-OH group of donors, NAD or NADP as acceptor"/>
    <property type="evidence" value="ECO:0007669"/>
    <property type="project" value="TreeGrafter"/>
</dbReference>
<dbReference type="CDD" id="cd05233">
    <property type="entry name" value="SDR_c"/>
    <property type="match status" value="1"/>
</dbReference>
<accession>A0AA39CE65</accession>
<keyword evidence="2" id="KW-0560">Oxidoreductase</keyword>
<sequence>MARPTSSDDPPAFNFIAKKHDDTYPFIDPLKGNATGLKVLCTGASKGIGRATVVSFAKSGASAIALLARSDLDDVAKEVIKAARQAGHPQPKVLKFQASTTDAAAVETALKTVEQEFGSLDVVINNASRMETWRPVGETDIDDWWSTWEVNLKGTFIVTRAALPLVLKSTLKTIVTISSAGGLSTVNGASAYQGSKTAQIRFNDFLMKEYGEQGLIAFAVHPGGVKTEVAQNMPEWMHHVLTAEPELPADTLVWLTRERREWLAGRYVNVPWDTEDLLARKDEIVEKDLLKLKLTV</sequence>
<evidence type="ECO:0000256" key="1">
    <source>
        <dbReference type="ARBA" id="ARBA00006484"/>
    </source>
</evidence>
<dbReference type="Pfam" id="PF00106">
    <property type="entry name" value="adh_short"/>
    <property type="match status" value="1"/>
</dbReference>
<dbReference type="PANTHER" id="PTHR42760">
    <property type="entry name" value="SHORT-CHAIN DEHYDROGENASES/REDUCTASES FAMILY MEMBER"/>
    <property type="match status" value="1"/>
</dbReference>
<dbReference type="AlphaFoldDB" id="A0AA39CE65"/>
<gene>
    <name evidence="3" type="ORF">H2200_010390</name>
</gene>
<protein>
    <submittedName>
        <fullName evidence="3">Uncharacterized protein</fullName>
    </submittedName>
</protein>
<comment type="caution">
    <text evidence="3">The sequence shown here is derived from an EMBL/GenBank/DDBJ whole genome shotgun (WGS) entry which is preliminary data.</text>
</comment>
<evidence type="ECO:0000313" key="3">
    <source>
        <dbReference type="EMBL" id="KAJ9605001.1"/>
    </source>
</evidence>
<dbReference type="EMBL" id="JAPDRK010000017">
    <property type="protein sequence ID" value="KAJ9605001.1"/>
    <property type="molecule type" value="Genomic_DNA"/>
</dbReference>
<dbReference type="Gene3D" id="3.40.50.720">
    <property type="entry name" value="NAD(P)-binding Rossmann-like Domain"/>
    <property type="match status" value="1"/>
</dbReference>
<dbReference type="SUPFAM" id="SSF51735">
    <property type="entry name" value="NAD(P)-binding Rossmann-fold domains"/>
    <property type="match status" value="1"/>
</dbReference>
<dbReference type="InterPro" id="IPR002347">
    <property type="entry name" value="SDR_fam"/>
</dbReference>
<comment type="similarity">
    <text evidence="1">Belongs to the short-chain dehydrogenases/reductases (SDR) family.</text>
</comment>
<proteinExistence type="inferred from homology"/>
<evidence type="ECO:0000256" key="2">
    <source>
        <dbReference type="ARBA" id="ARBA00023002"/>
    </source>
</evidence>
<organism evidence="3 4">
    <name type="scientific">Cladophialophora chaetospira</name>
    <dbReference type="NCBI Taxonomy" id="386627"/>
    <lineage>
        <taxon>Eukaryota</taxon>
        <taxon>Fungi</taxon>
        <taxon>Dikarya</taxon>
        <taxon>Ascomycota</taxon>
        <taxon>Pezizomycotina</taxon>
        <taxon>Eurotiomycetes</taxon>
        <taxon>Chaetothyriomycetidae</taxon>
        <taxon>Chaetothyriales</taxon>
        <taxon>Herpotrichiellaceae</taxon>
        <taxon>Cladophialophora</taxon>
    </lineage>
</organism>
<reference evidence="3" key="1">
    <citation type="submission" date="2022-10" db="EMBL/GenBank/DDBJ databases">
        <title>Culturing micro-colonial fungi from biological soil crusts in the Mojave desert and describing Neophaeococcomyces mojavensis, and introducing the new genera and species Taxawa tesnikishii.</title>
        <authorList>
            <person name="Kurbessoian T."/>
            <person name="Stajich J.E."/>
        </authorList>
    </citation>
    <scope>NUCLEOTIDE SEQUENCE</scope>
    <source>
        <strain evidence="3">TK_41</strain>
    </source>
</reference>
<dbReference type="InterPro" id="IPR036291">
    <property type="entry name" value="NAD(P)-bd_dom_sf"/>
</dbReference>
<evidence type="ECO:0000313" key="4">
    <source>
        <dbReference type="Proteomes" id="UP001172673"/>
    </source>
</evidence>
<name>A0AA39CE65_9EURO</name>
<dbReference type="Proteomes" id="UP001172673">
    <property type="component" value="Unassembled WGS sequence"/>
</dbReference>